<keyword evidence="5" id="KW-1185">Reference proteome</keyword>
<sequence length="398" mass="42871">MIRTNRIGTATSVQKRGVISVFCPQDISCARVDRYACGSTAVGDERRRNPGTRRALVETALDTAGLVGYRYRVPDYYEVGREKIREYARAVQDHHPAHWSEDAAWALGHSELVAPTTFVSIAAMLANRRLFQEIITGYDVFVQTDQVFELHKPLLTGDRLTGDVELSSVRTIAGKDLLTVTNTFTDQSGDVVHIMHTTVVGVAGEEVDVGIGAAIERVLMHGLERSPSTSATLDGVDGHPVPDGGLRLSTVSRTRAPRTTLRFEDVAAGDELAPRTVRLTRGDLVNYAGVSGDANPIHWHDDIAALAGLPDVIAHGMLTMGLGAGFVTEWLGDPGAIIRYKVRLSNYTVVQSGSTGSLEFTGRIKSVDPATRSAVVVIVAKSAGRKIFGLATADVRLS</sequence>
<evidence type="ECO:0000259" key="2">
    <source>
        <dbReference type="Pfam" id="PF01575"/>
    </source>
</evidence>
<accession>A0A846YUH9</accession>
<dbReference type="PANTHER" id="PTHR43437:SF3">
    <property type="entry name" value="HYDROXYACYL-THIOESTER DEHYDRATASE TYPE 2, MITOCHONDRIAL"/>
    <property type="match status" value="1"/>
</dbReference>
<evidence type="ECO:0000256" key="1">
    <source>
        <dbReference type="ARBA" id="ARBA00005254"/>
    </source>
</evidence>
<dbReference type="InterPro" id="IPR039569">
    <property type="entry name" value="FAS1-like_DH_region"/>
</dbReference>
<dbReference type="CDD" id="cd03441">
    <property type="entry name" value="R_hydratase_like"/>
    <property type="match status" value="1"/>
</dbReference>
<dbReference type="Gene3D" id="3.10.129.10">
    <property type="entry name" value="Hotdog Thioesterase"/>
    <property type="match status" value="2"/>
</dbReference>
<evidence type="ECO:0000313" key="5">
    <source>
        <dbReference type="Proteomes" id="UP000570678"/>
    </source>
</evidence>
<feature type="domain" description="FAS1-like dehydratase" evidence="3">
    <location>
        <begin position="66"/>
        <end position="193"/>
    </location>
</feature>
<dbReference type="Pfam" id="PF01575">
    <property type="entry name" value="MaoC_dehydratas"/>
    <property type="match status" value="1"/>
</dbReference>
<protein>
    <submittedName>
        <fullName evidence="4">(R)-hydratase</fullName>
    </submittedName>
</protein>
<dbReference type="PANTHER" id="PTHR43437">
    <property type="entry name" value="HYDROXYACYL-THIOESTER DEHYDRATASE TYPE 2, MITOCHONDRIAL-RELATED"/>
    <property type="match status" value="1"/>
</dbReference>
<dbReference type="GO" id="GO:0019171">
    <property type="term" value="F:(3R)-hydroxyacyl-[acyl-carrier-protein] dehydratase activity"/>
    <property type="evidence" value="ECO:0007669"/>
    <property type="project" value="TreeGrafter"/>
</dbReference>
<comment type="similarity">
    <text evidence="1">Belongs to the enoyl-CoA hydratase/isomerase family.</text>
</comment>
<dbReference type="AlphaFoldDB" id="A0A846YUH9"/>
<dbReference type="InterPro" id="IPR002539">
    <property type="entry name" value="MaoC-like_dom"/>
</dbReference>
<dbReference type="GO" id="GO:0006633">
    <property type="term" value="P:fatty acid biosynthetic process"/>
    <property type="evidence" value="ECO:0007669"/>
    <property type="project" value="TreeGrafter"/>
</dbReference>
<dbReference type="SUPFAM" id="SSF54637">
    <property type="entry name" value="Thioesterase/thiol ester dehydrase-isomerase"/>
    <property type="match status" value="2"/>
</dbReference>
<proteinExistence type="inferred from homology"/>
<evidence type="ECO:0000259" key="3">
    <source>
        <dbReference type="Pfam" id="PF13452"/>
    </source>
</evidence>
<dbReference type="EMBL" id="JAAXOT010000026">
    <property type="protein sequence ID" value="NKY60649.1"/>
    <property type="molecule type" value="Genomic_DNA"/>
</dbReference>
<dbReference type="NCBIfam" id="NF040620">
    <property type="entry name" value="fused_HadA_HadB"/>
    <property type="match status" value="1"/>
</dbReference>
<dbReference type="InterPro" id="IPR050965">
    <property type="entry name" value="UPF0336/Enoyl-CoA_hydratase"/>
</dbReference>
<name>A0A846YUH9_9NOCA</name>
<evidence type="ECO:0000313" key="4">
    <source>
        <dbReference type="EMBL" id="NKY60649.1"/>
    </source>
</evidence>
<comment type="caution">
    <text evidence="4">The sequence shown here is derived from an EMBL/GenBank/DDBJ whole genome shotgun (WGS) entry which is preliminary data.</text>
</comment>
<gene>
    <name evidence="4" type="ORF">HGA15_31830</name>
</gene>
<dbReference type="InterPro" id="IPR029069">
    <property type="entry name" value="HotDog_dom_sf"/>
</dbReference>
<dbReference type="Proteomes" id="UP000570678">
    <property type="component" value="Unassembled WGS sequence"/>
</dbReference>
<dbReference type="Pfam" id="PF13452">
    <property type="entry name" value="FAS1_DH_region"/>
    <property type="match status" value="1"/>
</dbReference>
<feature type="domain" description="MaoC-like" evidence="2">
    <location>
        <begin position="275"/>
        <end position="356"/>
    </location>
</feature>
<organism evidence="4 5">
    <name type="scientific">Nocardia flavorosea</name>
    <dbReference type="NCBI Taxonomy" id="53429"/>
    <lineage>
        <taxon>Bacteria</taxon>
        <taxon>Bacillati</taxon>
        <taxon>Actinomycetota</taxon>
        <taxon>Actinomycetes</taxon>
        <taxon>Mycobacteriales</taxon>
        <taxon>Nocardiaceae</taxon>
        <taxon>Nocardia</taxon>
    </lineage>
</organism>
<reference evidence="4 5" key="1">
    <citation type="submission" date="2020-04" db="EMBL/GenBank/DDBJ databases">
        <title>MicrobeNet Type strains.</title>
        <authorList>
            <person name="Nicholson A.C."/>
        </authorList>
    </citation>
    <scope>NUCLEOTIDE SEQUENCE [LARGE SCALE GENOMIC DNA]</scope>
    <source>
        <strain evidence="4 5">JCM 3332</strain>
    </source>
</reference>